<evidence type="ECO:0000256" key="1">
    <source>
        <dbReference type="ARBA" id="ARBA00004496"/>
    </source>
</evidence>
<dbReference type="CDD" id="cd09804">
    <property type="entry name" value="Dcp1"/>
    <property type="match status" value="1"/>
</dbReference>
<accession>A0ABN7SG92</accession>
<keyword evidence="9" id="KW-1185">Reference proteome</keyword>
<dbReference type="PANTHER" id="PTHR16290:SF0">
    <property type="entry name" value="DECAPPING PROTEIN 1, ISOFORM A"/>
    <property type="match status" value="1"/>
</dbReference>
<feature type="region of interest" description="Disordered" evidence="7">
    <location>
        <begin position="527"/>
        <end position="546"/>
    </location>
</feature>
<keyword evidence="3" id="KW-0963">Cytoplasm</keyword>
<evidence type="ECO:0000256" key="6">
    <source>
        <dbReference type="ARBA" id="ARBA00047661"/>
    </source>
</evidence>
<comment type="similarity">
    <text evidence="2">Belongs to the DCP1 family.</text>
</comment>
<dbReference type="PANTHER" id="PTHR16290">
    <property type="entry name" value="TRANSCRIPTION FACTOR SMIF DECAPPING ENZYME DCP1"/>
    <property type="match status" value="1"/>
</dbReference>
<feature type="region of interest" description="Disordered" evidence="7">
    <location>
        <begin position="1"/>
        <end position="32"/>
    </location>
</feature>
<evidence type="ECO:0000256" key="4">
    <source>
        <dbReference type="ARBA" id="ARBA00022664"/>
    </source>
</evidence>
<feature type="region of interest" description="Disordered" evidence="7">
    <location>
        <begin position="253"/>
        <end position="288"/>
    </location>
</feature>
<gene>
    <name evidence="8" type="ORF">OKIOD_LOCUS8048</name>
</gene>
<dbReference type="SUPFAM" id="SSF50729">
    <property type="entry name" value="PH domain-like"/>
    <property type="match status" value="1"/>
</dbReference>
<feature type="compositionally biased region" description="Low complexity" evidence="7">
    <location>
        <begin position="395"/>
        <end position="404"/>
    </location>
</feature>
<dbReference type="EMBL" id="OU015569">
    <property type="protein sequence ID" value="CAG5099370.1"/>
    <property type="molecule type" value="Genomic_DNA"/>
</dbReference>
<feature type="compositionally biased region" description="Polar residues" evidence="7">
    <location>
        <begin position="1"/>
        <end position="10"/>
    </location>
</feature>
<feature type="compositionally biased region" description="Basic residues" evidence="7">
    <location>
        <begin position="16"/>
        <end position="32"/>
    </location>
</feature>
<name>A0ABN7SG92_OIKDI</name>
<dbReference type="Proteomes" id="UP001158576">
    <property type="component" value="Chromosome XSR"/>
</dbReference>
<reference evidence="8 9" key="1">
    <citation type="submission" date="2021-04" db="EMBL/GenBank/DDBJ databases">
        <authorList>
            <person name="Bliznina A."/>
        </authorList>
    </citation>
    <scope>NUCLEOTIDE SEQUENCE [LARGE SCALE GENOMIC DNA]</scope>
</reference>
<organism evidence="8 9">
    <name type="scientific">Oikopleura dioica</name>
    <name type="common">Tunicate</name>
    <dbReference type="NCBI Taxonomy" id="34765"/>
    <lineage>
        <taxon>Eukaryota</taxon>
        <taxon>Metazoa</taxon>
        <taxon>Chordata</taxon>
        <taxon>Tunicata</taxon>
        <taxon>Appendicularia</taxon>
        <taxon>Copelata</taxon>
        <taxon>Oikopleuridae</taxon>
        <taxon>Oikopleura</taxon>
    </lineage>
</organism>
<dbReference type="Pfam" id="PF06058">
    <property type="entry name" value="DCP1"/>
    <property type="match status" value="1"/>
</dbReference>
<evidence type="ECO:0000313" key="9">
    <source>
        <dbReference type="Proteomes" id="UP001158576"/>
    </source>
</evidence>
<dbReference type="Gene3D" id="2.30.29.30">
    <property type="entry name" value="Pleckstrin-homology domain (PH domain)/Phosphotyrosine-binding domain (PTB)"/>
    <property type="match status" value="1"/>
</dbReference>
<evidence type="ECO:0000256" key="7">
    <source>
        <dbReference type="SAM" id="MobiDB-lite"/>
    </source>
</evidence>
<sequence>MWHNDSWSSSTDDHYHKNRRNYHQGYRRKPKKSFRTPRLFNLATLARVNPRRKDAWELLLPAEAPPYQGIEKPLPMPPRKKLGKKYKKAIEARVNLNSLRHQDPEVVEILDHAVSVALYMWDVENNSWTKPEMEGTLFVYSRRVAPFAGFTIMNRLSINNLSEKITNNMNVHIKAPFLLYQSGDTRTVPRGIWFYNQYDCIRITKLIQKYIGVKEPVSNAMSVEPVFEPISTESSEDKDSLASCKEDLMLIMGKSSKSTTPKTKPSDFKMTNSRKSPHSPKNVPIPPLTPGKKVDLNLLFSSNFTPIKPATPVQNLESSIEHPYPSTFPGGPQTPIDKRKTDALKSMIGIHHGSAQQGATSSSFMSPSSMSQFSGISKASSRNQDVFSFEVLQNQNSSAQNASQVTAVRSDLLRTPPPMKGTGSLGGQKSEDTDDSSEFNQPMSFAVIESGDDVNVSPSSRLSPPSRNMSFNTVPRNLFGREGSNPTTLLSPGAFASIASDGRSSISSSQEGDMLVPSVKVRNGPLFKPQTAAGNNTQAPPAPLHQSTQFERDVMKRTLIKLIEEDKEFMNSFHAAYMRHMAQLRS</sequence>
<evidence type="ECO:0000256" key="5">
    <source>
        <dbReference type="ARBA" id="ARBA00026102"/>
    </source>
</evidence>
<proteinExistence type="inferred from homology"/>
<keyword evidence="4" id="KW-0507">mRNA processing</keyword>
<evidence type="ECO:0000256" key="3">
    <source>
        <dbReference type="ARBA" id="ARBA00022490"/>
    </source>
</evidence>
<feature type="compositionally biased region" description="Low complexity" evidence="7">
    <location>
        <begin position="457"/>
        <end position="467"/>
    </location>
</feature>
<dbReference type="EC" id="3.6.1.62" evidence="5"/>
<comment type="catalytic activity">
    <reaction evidence="6">
        <text>a 5'-end (N(7)-methyl 5'-triphosphoguanosine)-ribonucleoside in mRNA + H2O = N(7)-methyl-GDP + a 5'-end phospho-ribonucleoside in mRNA + 2 H(+)</text>
        <dbReference type="Rhea" id="RHEA:67484"/>
        <dbReference type="Rhea" id="RHEA-COMP:15692"/>
        <dbReference type="Rhea" id="RHEA-COMP:17167"/>
        <dbReference type="ChEBI" id="CHEBI:15377"/>
        <dbReference type="ChEBI" id="CHEBI:15378"/>
        <dbReference type="ChEBI" id="CHEBI:63714"/>
        <dbReference type="ChEBI" id="CHEBI:138282"/>
        <dbReference type="ChEBI" id="CHEBI:156461"/>
        <dbReference type="EC" id="3.6.1.62"/>
    </reaction>
    <physiologicalReaction direction="left-to-right" evidence="6">
        <dbReference type="Rhea" id="RHEA:67485"/>
    </physiologicalReaction>
</comment>
<feature type="compositionally biased region" description="Low complexity" evidence="7">
    <location>
        <begin position="254"/>
        <end position="263"/>
    </location>
</feature>
<evidence type="ECO:0000313" key="8">
    <source>
        <dbReference type="EMBL" id="CAG5099370.1"/>
    </source>
</evidence>
<dbReference type="InterPro" id="IPR011993">
    <property type="entry name" value="PH-like_dom_sf"/>
</dbReference>
<feature type="region of interest" description="Disordered" evidence="7">
    <location>
        <begin position="395"/>
        <end position="469"/>
    </location>
</feature>
<comment type="subcellular location">
    <subcellularLocation>
        <location evidence="1">Cytoplasm</location>
    </subcellularLocation>
</comment>
<dbReference type="InterPro" id="IPR010334">
    <property type="entry name" value="Dcp1"/>
</dbReference>
<feature type="compositionally biased region" description="Polar residues" evidence="7">
    <location>
        <begin position="532"/>
        <end position="546"/>
    </location>
</feature>
<protein>
    <recommendedName>
        <fullName evidence="5">5'-(N(7)-methylguanosine 5'-triphospho)-[mRNA] hydrolase</fullName>
        <ecNumber evidence="5">3.6.1.62</ecNumber>
    </recommendedName>
</protein>
<evidence type="ECO:0000256" key="2">
    <source>
        <dbReference type="ARBA" id="ARBA00008778"/>
    </source>
</evidence>